<accession>A0ACB6Q7X0</accession>
<name>A0ACB6Q7X0_9PLEO</name>
<gene>
    <name evidence="1" type="ORF">BDR25DRAFT_363345</name>
</gene>
<keyword evidence="2" id="KW-1185">Reference proteome</keyword>
<reference evidence="1" key="1">
    <citation type="journal article" date="2020" name="Stud. Mycol.">
        <title>101 Dothideomycetes genomes: a test case for predicting lifestyles and emergence of pathogens.</title>
        <authorList>
            <person name="Haridas S."/>
            <person name="Albert R."/>
            <person name="Binder M."/>
            <person name="Bloem J."/>
            <person name="Labutti K."/>
            <person name="Salamov A."/>
            <person name="Andreopoulos B."/>
            <person name="Baker S."/>
            <person name="Barry K."/>
            <person name="Bills G."/>
            <person name="Bluhm B."/>
            <person name="Cannon C."/>
            <person name="Castanera R."/>
            <person name="Culley D."/>
            <person name="Daum C."/>
            <person name="Ezra D."/>
            <person name="Gonzalez J."/>
            <person name="Henrissat B."/>
            <person name="Kuo A."/>
            <person name="Liang C."/>
            <person name="Lipzen A."/>
            <person name="Lutzoni F."/>
            <person name="Magnuson J."/>
            <person name="Mondo S."/>
            <person name="Nolan M."/>
            <person name="Ohm R."/>
            <person name="Pangilinan J."/>
            <person name="Park H.-J."/>
            <person name="Ramirez L."/>
            <person name="Alfaro M."/>
            <person name="Sun H."/>
            <person name="Tritt A."/>
            <person name="Yoshinaga Y."/>
            <person name="Zwiers L.-H."/>
            <person name="Turgeon B."/>
            <person name="Goodwin S."/>
            <person name="Spatafora J."/>
            <person name="Crous P."/>
            <person name="Grigoriev I."/>
        </authorList>
    </citation>
    <scope>NUCLEOTIDE SEQUENCE</scope>
    <source>
        <strain evidence="1">ATCC 200398</strain>
    </source>
</reference>
<dbReference type="Proteomes" id="UP000799755">
    <property type="component" value="Unassembled WGS sequence"/>
</dbReference>
<evidence type="ECO:0000313" key="2">
    <source>
        <dbReference type="Proteomes" id="UP000799755"/>
    </source>
</evidence>
<sequence>MIKASFTGAPVKIPTQSSFMLVLIDVGPTAQGSGFGHADPNPQKGWANIAVRSGIGPDTFKYPSWCRRKGLMLYLINQYDVLWRHSQGAWKGKDHPSTMAVTLIQLAWRRKIEDPTSQDMGTSPLVKLDGSNEVVATNLGSGEVNTEGKITKHLPYEMKQSSRYEPLSNERISILEKYNSYIMRHLGEVDDRLDSIEGDTEEMENITRRVKAETRGSKRERYKIDQGDEQEKAKNPIRRSKRKKTCFT</sequence>
<proteinExistence type="predicted"/>
<protein>
    <submittedName>
        <fullName evidence="1">Uncharacterized protein</fullName>
    </submittedName>
</protein>
<organism evidence="1 2">
    <name type="scientific">Lindgomyces ingoldianus</name>
    <dbReference type="NCBI Taxonomy" id="673940"/>
    <lineage>
        <taxon>Eukaryota</taxon>
        <taxon>Fungi</taxon>
        <taxon>Dikarya</taxon>
        <taxon>Ascomycota</taxon>
        <taxon>Pezizomycotina</taxon>
        <taxon>Dothideomycetes</taxon>
        <taxon>Pleosporomycetidae</taxon>
        <taxon>Pleosporales</taxon>
        <taxon>Lindgomycetaceae</taxon>
        <taxon>Lindgomyces</taxon>
    </lineage>
</organism>
<evidence type="ECO:0000313" key="1">
    <source>
        <dbReference type="EMBL" id="KAF2462930.1"/>
    </source>
</evidence>
<comment type="caution">
    <text evidence="1">The sequence shown here is derived from an EMBL/GenBank/DDBJ whole genome shotgun (WGS) entry which is preliminary data.</text>
</comment>
<dbReference type="EMBL" id="MU003557">
    <property type="protein sequence ID" value="KAF2462930.1"/>
    <property type="molecule type" value="Genomic_DNA"/>
</dbReference>